<feature type="domain" description="PurM-like C-terminal" evidence="3">
    <location>
        <begin position="154"/>
        <end position="247"/>
    </location>
</feature>
<feature type="binding site" evidence="1">
    <location>
        <begin position="124"/>
        <end position="125"/>
    </location>
    <ligand>
        <name>ATP</name>
        <dbReference type="ChEBI" id="CHEBI:30616"/>
    </ligand>
</feature>
<dbReference type="HAMAP" id="MF_02128">
    <property type="entry name" value="TMP_kinase"/>
    <property type="match status" value="1"/>
</dbReference>
<dbReference type="Pfam" id="PF02769">
    <property type="entry name" value="AIRS_C"/>
    <property type="match status" value="1"/>
</dbReference>
<evidence type="ECO:0000313" key="5">
    <source>
        <dbReference type="Proteomes" id="UP001211044"/>
    </source>
</evidence>
<dbReference type="InterPro" id="IPR006283">
    <property type="entry name" value="ThiL-like"/>
</dbReference>
<evidence type="ECO:0000256" key="1">
    <source>
        <dbReference type="HAMAP-Rule" id="MF_02128"/>
    </source>
</evidence>
<proteinExistence type="inferred from homology"/>
<dbReference type="InterPro" id="IPR036676">
    <property type="entry name" value="PurM-like_C_sf"/>
</dbReference>
<name>A0AB38XLY2_9ACTO</name>
<dbReference type="GO" id="GO:0000287">
    <property type="term" value="F:magnesium ion binding"/>
    <property type="evidence" value="ECO:0007669"/>
    <property type="project" value="UniProtKB-UniRule"/>
</dbReference>
<dbReference type="NCBIfam" id="TIGR01379">
    <property type="entry name" value="thiL"/>
    <property type="match status" value="1"/>
</dbReference>
<sequence length="314" mass="32838">MKISEVDEGTLIGAFVPFLPTGCQTVIGPGDDCAVVKAPDSRYVITTDMLVEGSHFKREWSSAFEIGQRAAAQNLADVAAMGAHPTSLVCSLALPPSLEVSWLVDFAKGLADRARPLGCGVVGGDLTQSRTLAISVTALGDMAGLQPVLRSGAKVGDRIVLAGTLGYSATGLELLSEGRKARSQREQQAVQIFRAPNPPLQMGPTLAKAGASAMMDVSDGLLKDARRIAKASQVRMDLDYSLLKPFISALEGSCADPLDNVLCGGEDHALLATIPSHIELPTGLRAIGKVMAGEGVCLDGKLLSASGGWESYRH</sequence>
<feature type="binding site" evidence="1">
    <location>
        <position position="309"/>
    </location>
    <ligand>
        <name>substrate</name>
    </ligand>
</feature>
<dbReference type="EMBL" id="CP116394">
    <property type="protein sequence ID" value="WCE45283.1"/>
    <property type="molecule type" value="Genomic_DNA"/>
</dbReference>
<feature type="domain" description="PurM-like N-terminal" evidence="2">
    <location>
        <begin position="30"/>
        <end position="140"/>
    </location>
</feature>
<keyword evidence="1" id="KW-0784">Thiamine biosynthesis</keyword>
<feature type="binding site" evidence="1">
    <location>
        <position position="218"/>
    </location>
    <ligand>
        <name>ATP</name>
        <dbReference type="ChEBI" id="CHEBI:30616"/>
    </ligand>
</feature>
<feature type="binding site" evidence="1">
    <location>
        <position position="48"/>
    </location>
    <ligand>
        <name>Mg(2+)</name>
        <dbReference type="ChEBI" id="CHEBI:18420"/>
        <label>2</label>
    </ligand>
</feature>
<dbReference type="GO" id="GO:0005524">
    <property type="term" value="F:ATP binding"/>
    <property type="evidence" value="ECO:0007669"/>
    <property type="project" value="UniProtKB-UniRule"/>
</dbReference>
<dbReference type="Gene3D" id="3.30.1330.10">
    <property type="entry name" value="PurM-like, N-terminal domain"/>
    <property type="match status" value="1"/>
</dbReference>
<dbReference type="PANTHER" id="PTHR30270">
    <property type="entry name" value="THIAMINE-MONOPHOSPHATE KINASE"/>
    <property type="match status" value="1"/>
</dbReference>
<dbReference type="AlphaFoldDB" id="A0AB38XLY2"/>
<gene>
    <name evidence="1" type="primary">thiL</name>
    <name evidence="4" type="ORF">PIG85_06325</name>
</gene>
<comment type="pathway">
    <text evidence="1">Cofactor biosynthesis; thiamine diphosphate biosynthesis; thiamine diphosphate from thiamine phosphate: step 1/1.</text>
</comment>
<dbReference type="EC" id="2.7.4.16" evidence="1"/>
<dbReference type="GO" id="GO:0009228">
    <property type="term" value="P:thiamine biosynthetic process"/>
    <property type="evidence" value="ECO:0007669"/>
    <property type="project" value="UniProtKB-KW"/>
</dbReference>
<protein>
    <recommendedName>
        <fullName evidence="1">Thiamine-monophosphate kinase</fullName>
        <shortName evidence="1">TMP kinase</shortName>
        <shortName evidence="1">Thiamine-phosphate kinase</shortName>
        <ecNumber evidence="1">2.7.4.16</ecNumber>
    </recommendedName>
</protein>
<keyword evidence="1" id="KW-0479">Metal-binding</keyword>
<reference evidence="4" key="1">
    <citation type="submission" date="2023-01" db="EMBL/GenBank/DDBJ databases">
        <title>Comparative Genomic Analysis of the Clinically-Derived Winkia Strain NY0527 Provides Evidence into the Taxonomic Reassignment of Winkia neuii and Characterizes Their Virulence Traits.</title>
        <authorList>
            <person name="Cai X."/>
            <person name="Peng Y."/>
            <person name="Li M."/>
            <person name="Qiu Y."/>
            <person name="Wang Y."/>
            <person name="Xu L."/>
            <person name="Hou Q."/>
        </authorList>
    </citation>
    <scope>NUCLEOTIDE SEQUENCE</scope>
    <source>
        <strain evidence="4">NY0527</strain>
    </source>
</reference>
<keyword evidence="1 4" id="KW-0418">Kinase</keyword>
<comment type="caution">
    <text evidence="1">Lacks conserved residue(s) required for the propagation of feature annotation.</text>
</comment>
<dbReference type="GO" id="GO:0009030">
    <property type="term" value="F:thiamine-phosphate kinase activity"/>
    <property type="evidence" value="ECO:0007669"/>
    <property type="project" value="UniProtKB-UniRule"/>
</dbReference>
<dbReference type="InterPro" id="IPR016188">
    <property type="entry name" value="PurM-like_N"/>
</dbReference>
<comment type="function">
    <text evidence="1">Catalyzes the ATP-dependent phosphorylation of thiamine-monophosphate (TMP) to form thiamine-pyrophosphate (TPP), the active form of vitamin B1.</text>
</comment>
<organism evidence="4 5">
    <name type="scientific">Winkia neuii subsp. anitrata</name>
    <dbReference type="NCBI Taxonomy" id="29318"/>
    <lineage>
        <taxon>Bacteria</taxon>
        <taxon>Bacillati</taxon>
        <taxon>Actinomycetota</taxon>
        <taxon>Actinomycetes</taxon>
        <taxon>Actinomycetales</taxon>
        <taxon>Actinomycetaceae</taxon>
        <taxon>Winkia</taxon>
    </lineage>
</organism>
<feature type="binding site" evidence="1">
    <location>
        <position position="266"/>
    </location>
    <ligand>
        <name>substrate</name>
    </ligand>
</feature>
<dbReference type="Pfam" id="PF00586">
    <property type="entry name" value="AIRS"/>
    <property type="match status" value="1"/>
</dbReference>
<feature type="binding site" evidence="1">
    <location>
        <position position="77"/>
    </location>
    <ligand>
        <name>Mg(2+)</name>
        <dbReference type="ChEBI" id="CHEBI:18420"/>
        <label>3</label>
    </ligand>
</feature>
<feature type="binding site" evidence="1">
    <location>
        <position position="46"/>
    </location>
    <ligand>
        <name>Mg(2+)</name>
        <dbReference type="ChEBI" id="CHEBI:18420"/>
        <label>4</label>
    </ligand>
</feature>
<evidence type="ECO:0000313" key="4">
    <source>
        <dbReference type="EMBL" id="WCE45283.1"/>
    </source>
</evidence>
<accession>A0AB38XLY2</accession>
<dbReference type="InterPro" id="IPR036921">
    <property type="entry name" value="PurM-like_N_sf"/>
</dbReference>
<feature type="binding site" evidence="1">
    <location>
        <position position="32"/>
    </location>
    <ligand>
        <name>Mg(2+)</name>
        <dbReference type="ChEBI" id="CHEBI:18420"/>
        <label>4</label>
    </ligand>
</feature>
<dbReference type="SUPFAM" id="SSF55326">
    <property type="entry name" value="PurM N-terminal domain-like"/>
    <property type="match status" value="1"/>
</dbReference>
<comment type="catalytic activity">
    <reaction evidence="1">
        <text>thiamine phosphate + ATP = thiamine diphosphate + ADP</text>
        <dbReference type="Rhea" id="RHEA:15913"/>
        <dbReference type="ChEBI" id="CHEBI:30616"/>
        <dbReference type="ChEBI" id="CHEBI:37575"/>
        <dbReference type="ChEBI" id="CHEBI:58937"/>
        <dbReference type="ChEBI" id="CHEBI:456216"/>
        <dbReference type="EC" id="2.7.4.16"/>
    </reaction>
</comment>
<keyword evidence="1" id="KW-0067">ATP-binding</keyword>
<feature type="binding site" evidence="1">
    <location>
        <position position="47"/>
    </location>
    <ligand>
        <name>Mg(2+)</name>
        <dbReference type="ChEBI" id="CHEBI:18420"/>
        <label>1</label>
    </ligand>
</feature>
<feature type="binding site" evidence="1">
    <location>
        <position position="216"/>
    </location>
    <ligand>
        <name>Mg(2+)</name>
        <dbReference type="ChEBI" id="CHEBI:18420"/>
        <label>3</label>
    </ligand>
</feature>
<comment type="miscellaneous">
    <text evidence="1">Reaction mechanism of ThiL seems to utilize a direct, inline transfer of the gamma-phosphate of ATP to TMP rather than a phosphorylated enzyme intermediate.</text>
</comment>
<feature type="binding site" evidence="1">
    <location>
        <position position="77"/>
    </location>
    <ligand>
        <name>Mg(2+)</name>
        <dbReference type="ChEBI" id="CHEBI:18420"/>
        <label>2</label>
    </ligand>
</feature>
<comment type="similarity">
    <text evidence="1">Belongs to the thiamine-monophosphate kinase family.</text>
</comment>
<keyword evidence="1" id="KW-0547">Nucleotide-binding</keyword>
<feature type="binding site" evidence="1">
    <location>
        <position position="55"/>
    </location>
    <ligand>
        <name>substrate</name>
    </ligand>
</feature>
<dbReference type="CDD" id="cd02194">
    <property type="entry name" value="ThiL"/>
    <property type="match status" value="1"/>
</dbReference>
<dbReference type="RefSeq" id="WP_053086207.1">
    <property type="nucleotide sequence ID" value="NZ_CP116394.1"/>
</dbReference>
<feature type="binding site" evidence="1">
    <location>
        <position position="32"/>
    </location>
    <ligand>
        <name>Mg(2+)</name>
        <dbReference type="ChEBI" id="CHEBI:18420"/>
        <label>3</label>
    </ligand>
</feature>
<feature type="binding site" evidence="1">
    <location>
        <position position="48"/>
    </location>
    <ligand>
        <name>Mg(2+)</name>
        <dbReference type="ChEBI" id="CHEBI:18420"/>
        <label>1</label>
    </ligand>
</feature>
<dbReference type="Proteomes" id="UP001211044">
    <property type="component" value="Chromosome"/>
</dbReference>
<keyword evidence="1" id="KW-0460">Magnesium</keyword>
<dbReference type="GO" id="GO:0009229">
    <property type="term" value="P:thiamine diphosphate biosynthetic process"/>
    <property type="evidence" value="ECO:0007669"/>
    <property type="project" value="UniProtKB-UniRule"/>
</dbReference>
<dbReference type="InterPro" id="IPR010918">
    <property type="entry name" value="PurM-like_C_dom"/>
</dbReference>
<dbReference type="SUPFAM" id="SSF56042">
    <property type="entry name" value="PurM C-terminal domain-like"/>
    <property type="match status" value="1"/>
</dbReference>
<feature type="binding site" evidence="1">
    <location>
        <position position="219"/>
    </location>
    <ligand>
        <name>Mg(2+)</name>
        <dbReference type="ChEBI" id="CHEBI:18420"/>
        <label>5</label>
    </ligand>
</feature>
<dbReference type="PIRSF" id="PIRSF005303">
    <property type="entry name" value="Thiam_monoph_kin"/>
    <property type="match status" value="1"/>
</dbReference>
<dbReference type="PANTHER" id="PTHR30270:SF0">
    <property type="entry name" value="THIAMINE-MONOPHOSPHATE KINASE"/>
    <property type="match status" value="1"/>
</dbReference>
<evidence type="ECO:0000259" key="2">
    <source>
        <dbReference type="Pfam" id="PF00586"/>
    </source>
</evidence>
<feature type="binding site" evidence="1">
    <location>
        <position position="150"/>
    </location>
    <ligand>
        <name>ATP</name>
        <dbReference type="ChEBI" id="CHEBI:30616"/>
    </ligand>
</feature>
<dbReference type="Gene3D" id="3.90.650.10">
    <property type="entry name" value="PurM-like C-terminal domain"/>
    <property type="match status" value="1"/>
</dbReference>
<feature type="binding site" evidence="1">
    <location>
        <position position="77"/>
    </location>
    <ligand>
        <name>Mg(2+)</name>
        <dbReference type="ChEBI" id="CHEBI:18420"/>
        <label>4</label>
    </ligand>
</feature>
<dbReference type="NCBIfam" id="NF004351">
    <property type="entry name" value="PRK05731.1-4"/>
    <property type="match status" value="1"/>
</dbReference>
<evidence type="ECO:0000259" key="3">
    <source>
        <dbReference type="Pfam" id="PF02769"/>
    </source>
</evidence>
<feature type="binding site" evidence="1">
    <location>
        <position position="125"/>
    </location>
    <ligand>
        <name>Mg(2+)</name>
        <dbReference type="ChEBI" id="CHEBI:18420"/>
        <label>1</label>
    </ligand>
</feature>
<dbReference type="KEGG" id="wne:PIG85_06325"/>
<keyword evidence="1 4" id="KW-0808">Transferase</keyword>